<protein>
    <submittedName>
        <fullName evidence="1">Uncharacterized protein</fullName>
    </submittedName>
</protein>
<gene>
    <name evidence="1" type="ORF">B0A55_01576</name>
</gene>
<reference evidence="1 2" key="1">
    <citation type="submission" date="2017-03" db="EMBL/GenBank/DDBJ databases">
        <title>Genomes of endolithic fungi from Antarctica.</title>
        <authorList>
            <person name="Coleine C."/>
            <person name="Masonjones S."/>
            <person name="Stajich J.E."/>
        </authorList>
    </citation>
    <scope>NUCLEOTIDE SEQUENCE [LARGE SCALE GENOMIC DNA]</scope>
    <source>
        <strain evidence="1 2">CCFEE 5184</strain>
    </source>
</reference>
<sequence>MLDFNPADGAALMNMDWEMWDNQITSAQQTMSASQDWPDQLGGGVPDASAHGFGDIRLGDPLIGGSGVVGDGDGGSAVGVQLFSARAVDHNLWINGLDASTAAAGAGGPPFNRPGQPGTAANTNGARIIPRGPSTVAWGGSGLWGIDFGTEIEDSSAADTTCGGGGGVAGDSSGGNMMGNVGAMDLDMGVPLKDTGFDVGYPATTRDDWREC</sequence>
<evidence type="ECO:0000313" key="2">
    <source>
        <dbReference type="Proteomes" id="UP000309340"/>
    </source>
</evidence>
<dbReference type="AlphaFoldDB" id="A0A4U0XYT2"/>
<dbReference type="EMBL" id="NAJQ01000044">
    <property type="protein sequence ID" value="TKA81881.1"/>
    <property type="molecule type" value="Genomic_DNA"/>
</dbReference>
<comment type="caution">
    <text evidence="1">The sequence shown here is derived from an EMBL/GenBank/DDBJ whole genome shotgun (WGS) entry which is preliminary data.</text>
</comment>
<accession>A0A4U0XYT2</accession>
<evidence type="ECO:0000313" key="1">
    <source>
        <dbReference type="EMBL" id="TKA81881.1"/>
    </source>
</evidence>
<keyword evidence="2" id="KW-1185">Reference proteome</keyword>
<dbReference type="Proteomes" id="UP000309340">
    <property type="component" value="Unassembled WGS sequence"/>
</dbReference>
<proteinExistence type="predicted"/>
<organism evidence="1 2">
    <name type="scientific">Friedmanniomyces simplex</name>
    <dbReference type="NCBI Taxonomy" id="329884"/>
    <lineage>
        <taxon>Eukaryota</taxon>
        <taxon>Fungi</taxon>
        <taxon>Dikarya</taxon>
        <taxon>Ascomycota</taxon>
        <taxon>Pezizomycotina</taxon>
        <taxon>Dothideomycetes</taxon>
        <taxon>Dothideomycetidae</taxon>
        <taxon>Mycosphaerellales</taxon>
        <taxon>Teratosphaeriaceae</taxon>
        <taxon>Friedmanniomyces</taxon>
    </lineage>
</organism>
<name>A0A4U0XYT2_9PEZI</name>